<comment type="caution">
    <text evidence="1">The sequence shown here is derived from an EMBL/GenBank/DDBJ whole genome shotgun (WGS) entry which is preliminary data.</text>
</comment>
<evidence type="ECO:0000313" key="1">
    <source>
        <dbReference type="EMBL" id="RZC33768.1"/>
    </source>
</evidence>
<dbReference type="AlphaFoldDB" id="A0A482VN17"/>
<gene>
    <name evidence="1" type="ORF">BDFB_004800</name>
</gene>
<reference evidence="1 2" key="1">
    <citation type="submission" date="2017-03" db="EMBL/GenBank/DDBJ databases">
        <title>Genome of the blue death feigning beetle - Asbolus verrucosus.</title>
        <authorList>
            <person name="Rider S.D."/>
        </authorList>
    </citation>
    <scope>NUCLEOTIDE SEQUENCE [LARGE SCALE GENOMIC DNA]</scope>
    <source>
        <strain evidence="1">Butters</strain>
        <tissue evidence="1">Head and leg muscle</tissue>
    </source>
</reference>
<name>A0A482VN17_ASBVE</name>
<dbReference type="EMBL" id="QDEB01086000">
    <property type="protein sequence ID" value="RZC33768.1"/>
    <property type="molecule type" value="Genomic_DNA"/>
</dbReference>
<accession>A0A482VN17</accession>
<protein>
    <submittedName>
        <fullName evidence="1">Uncharacterized protein</fullName>
    </submittedName>
</protein>
<feature type="non-terminal residue" evidence="1">
    <location>
        <position position="98"/>
    </location>
</feature>
<organism evidence="1 2">
    <name type="scientific">Asbolus verrucosus</name>
    <name type="common">Desert ironclad beetle</name>
    <dbReference type="NCBI Taxonomy" id="1661398"/>
    <lineage>
        <taxon>Eukaryota</taxon>
        <taxon>Metazoa</taxon>
        <taxon>Ecdysozoa</taxon>
        <taxon>Arthropoda</taxon>
        <taxon>Hexapoda</taxon>
        <taxon>Insecta</taxon>
        <taxon>Pterygota</taxon>
        <taxon>Neoptera</taxon>
        <taxon>Endopterygota</taxon>
        <taxon>Coleoptera</taxon>
        <taxon>Polyphaga</taxon>
        <taxon>Cucujiformia</taxon>
        <taxon>Tenebrionidae</taxon>
        <taxon>Pimeliinae</taxon>
        <taxon>Asbolus</taxon>
    </lineage>
</organism>
<dbReference type="Proteomes" id="UP000292052">
    <property type="component" value="Unassembled WGS sequence"/>
</dbReference>
<keyword evidence="2" id="KW-1185">Reference proteome</keyword>
<sequence length="98" mass="11278">MRIAVGVILVTGICGGYVFALPVAHHHVISKDLDRTVDQMYNSYISISNDRANDNNKVDVISQQMYLDAPTHTRRQQKTKKTYLLVKSLRQRNKRYIS</sequence>
<proteinExistence type="predicted"/>
<dbReference type="OrthoDB" id="6340140at2759"/>
<evidence type="ECO:0000313" key="2">
    <source>
        <dbReference type="Proteomes" id="UP000292052"/>
    </source>
</evidence>